<dbReference type="EMBL" id="BLXT01001916">
    <property type="protein sequence ID" value="GFN89270.1"/>
    <property type="molecule type" value="Genomic_DNA"/>
</dbReference>
<accession>A0AAV3YQ48</accession>
<protein>
    <submittedName>
        <fullName evidence="2">Run domain beclin-1 interacting and cysteine-rich containing protein-like</fullName>
    </submittedName>
</protein>
<comment type="caution">
    <text evidence="2">The sequence shown here is derived from an EMBL/GenBank/DDBJ whole genome shotgun (WGS) entry which is preliminary data.</text>
</comment>
<sequence>MWFYFSEHQHMNGAADRQGPCCLRDYCTDKSLSQRKMTQAQLSPESPDSGDSTLRNSQTSEDDTVMEEMLATSGPAQQTATVGSVDVSS</sequence>
<name>A0AAV3YQ48_9GAST</name>
<dbReference type="Proteomes" id="UP000735302">
    <property type="component" value="Unassembled WGS sequence"/>
</dbReference>
<evidence type="ECO:0000313" key="2">
    <source>
        <dbReference type="EMBL" id="GFN89270.1"/>
    </source>
</evidence>
<feature type="region of interest" description="Disordered" evidence="1">
    <location>
        <begin position="35"/>
        <end position="64"/>
    </location>
</feature>
<proteinExistence type="predicted"/>
<evidence type="ECO:0000256" key="1">
    <source>
        <dbReference type="SAM" id="MobiDB-lite"/>
    </source>
</evidence>
<feature type="compositionally biased region" description="Polar residues" evidence="1">
    <location>
        <begin position="35"/>
        <end position="59"/>
    </location>
</feature>
<reference evidence="2 3" key="1">
    <citation type="journal article" date="2021" name="Elife">
        <title>Chloroplast acquisition without the gene transfer in kleptoplastic sea slugs, Plakobranchus ocellatus.</title>
        <authorList>
            <person name="Maeda T."/>
            <person name="Takahashi S."/>
            <person name="Yoshida T."/>
            <person name="Shimamura S."/>
            <person name="Takaki Y."/>
            <person name="Nagai Y."/>
            <person name="Toyoda A."/>
            <person name="Suzuki Y."/>
            <person name="Arimoto A."/>
            <person name="Ishii H."/>
            <person name="Satoh N."/>
            <person name="Nishiyama T."/>
            <person name="Hasebe M."/>
            <person name="Maruyama T."/>
            <person name="Minagawa J."/>
            <person name="Obokata J."/>
            <person name="Shigenobu S."/>
        </authorList>
    </citation>
    <scope>NUCLEOTIDE SEQUENCE [LARGE SCALE GENOMIC DNA]</scope>
</reference>
<keyword evidence="3" id="KW-1185">Reference proteome</keyword>
<gene>
    <name evidence="2" type="ORF">PoB_001577600</name>
</gene>
<dbReference type="AlphaFoldDB" id="A0AAV3YQ48"/>
<evidence type="ECO:0000313" key="3">
    <source>
        <dbReference type="Proteomes" id="UP000735302"/>
    </source>
</evidence>
<organism evidence="2 3">
    <name type="scientific">Plakobranchus ocellatus</name>
    <dbReference type="NCBI Taxonomy" id="259542"/>
    <lineage>
        <taxon>Eukaryota</taxon>
        <taxon>Metazoa</taxon>
        <taxon>Spiralia</taxon>
        <taxon>Lophotrochozoa</taxon>
        <taxon>Mollusca</taxon>
        <taxon>Gastropoda</taxon>
        <taxon>Heterobranchia</taxon>
        <taxon>Euthyneura</taxon>
        <taxon>Panpulmonata</taxon>
        <taxon>Sacoglossa</taxon>
        <taxon>Placobranchoidea</taxon>
        <taxon>Plakobranchidae</taxon>
        <taxon>Plakobranchus</taxon>
    </lineage>
</organism>